<dbReference type="PANTHER" id="PTHR48051:SF1">
    <property type="entry name" value="RAS SUPPRESSOR PROTEIN 1"/>
    <property type="match status" value="1"/>
</dbReference>
<dbReference type="InterPro" id="IPR003591">
    <property type="entry name" value="Leu-rich_rpt_typical-subtyp"/>
</dbReference>
<comment type="caution">
    <text evidence="5">The sequence shown here is derived from an EMBL/GenBank/DDBJ whole genome shotgun (WGS) entry which is preliminary data.</text>
</comment>
<dbReference type="SUPFAM" id="SSF52058">
    <property type="entry name" value="L domain-like"/>
    <property type="match status" value="1"/>
</dbReference>
<dbReference type="Gene3D" id="1.10.510.10">
    <property type="entry name" value="Transferase(Phosphotransferase) domain 1"/>
    <property type="match status" value="1"/>
</dbReference>
<reference evidence="6" key="1">
    <citation type="journal article" date="2019" name="Int. J. Syst. Evol. Microbiol.">
        <title>The Global Catalogue of Microorganisms (GCM) 10K type strain sequencing project: providing services to taxonomists for standard genome sequencing and annotation.</title>
        <authorList>
            <consortium name="The Broad Institute Genomics Platform"/>
            <consortium name="The Broad Institute Genome Sequencing Center for Infectious Disease"/>
            <person name="Wu L."/>
            <person name="Ma J."/>
        </authorList>
    </citation>
    <scope>NUCLEOTIDE SEQUENCE [LARGE SCALE GENOMIC DNA]</scope>
    <source>
        <strain evidence="6">CCUG 54518</strain>
    </source>
</reference>
<dbReference type="InterPro" id="IPR000719">
    <property type="entry name" value="Prot_kinase_dom"/>
</dbReference>
<dbReference type="InterPro" id="IPR025875">
    <property type="entry name" value="Leu-rich_rpt_4"/>
</dbReference>
<proteinExistence type="predicted"/>
<dbReference type="GO" id="GO:0016301">
    <property type="term" value="F:kinase activity"/>
    <property type="evidence" value="ECO:0007669"/>
    <property type="project" value="UniProtKB-KW"/>
</dbReference>
<keyword evidence="1" id="KW-0433">Leucine-rich repeat</keyword>
<keyword evidence="3" id="KW-0547">Nucleotide-binding</keyword>
<dbReference type="EC" id="2.7.-.-" evidence="5"/>
<dbReference type="PROSITE" id="PS00107">
    <property type="entry name" value="PROTEIN_KINASE_ATP"/>
    <property type="match status" value="1"/>
</dbReference>
<evidence type="ECO:0000256" key="2">
    <source>
        <dbReference type="ARBA" id="ARBA00022737"/>
    </source>
</evidence>
<gene>
    <name evidence="5" type="ORF">ACFQNJ_06920</name>
</gene>
<accession>A0ABW2R828</accession>
<dbReference type="SUPFAM" id="SSF56112">
    <property type="entry name" value="Protein kinase-like (PK-like)"/>
    <property type="match status" value="1"/>
</dbReference>
<dbReference type="Pfam" id="PF00069">
    <property type="entry name" value="Pkinase"/>
    <property type="match status" value="1"/>
</dbReference>
<keyword evidence="3" id="KW-0067">ATP-binding</keyword>
<keyword evidence="2" id="KW-0677">Repeat</keyword>
<dbReference type="InterPro" id="IPR001611">
    <property type="entry name" value="Leu-rich_rpt"/>
</dbReference>
<dbReference type="SMART" id="SM00220">
    <property type="entry name" value="S_TKc"/>
    <property type="match status" value="1"/>
</dbReference>
<evidence type="ECO:0000313" key="5">
    <source>
        <dbReference type="EMBL" id="MFC7434242.1"/>
    </source>
</evidence>
<dbReference type="Proteomes" id="UP001596495">
    <property type="component" value="Unassembled WGS sequence"/>
</dbReference>
<organism evidence="5 6">
    <name type="scientific">Hydrogenophaga bisanensis</name>
    <dbReference type="NCBI Taxonomy" id="439611"/>
    <lineage>
        <taxon>Bacteria</taxon>
        <taxon>Pseudomonadati</taxon>
        <taxon>Pseudomonadota</taxon>
        <taxon>Betaproteobacteria</taxon>
        <taxon>Burkholderiales</taxon>
        <taxon>Comamonadaceae</taxon>
        <taxon>Hydrogenophaga</taxon>
    </lineage>
</organism>
<sequence>MPDIDPMSQETLERLRAGKLAGARRLDLSAGLTRFPAEIFDLADTLEVLNLSGNRLQDLPADLGRLHRLRILFCSDNDFDHLPESVGDCPALEMVGFKANRIAVVPAQALPARLRWLILTDNAIGDLPPALGERPALQKLMLAGNRLKALPDSLGQARRLELLRLSANEFSCLPPWLTRLPRLSWLALSGNPLPWHRPSPAPLPVVAWSALTMGDRLGGGASGDIYRVRCADGPMAGDELALKLFKGAVTSDGLPQDELTACLCAGEHPALTTPVAVLGGHPQGVQGLLMPLLPQGYVNLAGPPSMDSCTRDVYPEGWVIGSGPVRQLLSDMASALAQLHDRGIMHGDFYGHNILWQPDTGQARLGDFGAASLLPQDEPALVRSLLALDVRAFGCLMEEMIERCRDADPSWLAQMASLRDACLADNPDHRPEMADVAAWLR</sequence>
<keyword evidence="6" id="KW-1185">Reference proteome</keyword>
<dbReference type="InterPro" id="IPR032675">
    <property type="entry name" value="LRR_dom_sf"/>
</dbReference>
<dbReference type="SMART" id="SM00369">
    <property type="entry name" value="LRR_TYP"/>
    <property type="match status" value="5"/>
</dbReference>
<dbReference type="InterPro" id="IPR011009">
    <property type="entry name" value="Kinase-like_dom_sf"/>
</dbReference>
<name>A0ABW2R828_9BURK</name>
<evidence type="ECO:0000256" key="3">
    <source>
        <dbReference type="PROSITE-ProRule" id="PRU10141"/>
    </source>
</evidence>
<feature type="binding site" evidence="3">
    <location>
        <position position="243"/>
    </location>
    <ligand>
        <name>ATP</name>
        <dbReference type="ChEBI" id="CHEBI:30616"/>
    </ligand>
</feature>
<dbReference type="EMBL" id="JBHTBX010000003">
    <property type="protein sequence ID" value="MFC7434242.1"/>
    <property type="molecule type" value="Genomic_DNA"/>
</dbReference>
<dbReference type="Pfam" id="PF12799">
    <property type="entry name" value="LRR_4"/>
    <property type="match status" value="1"/>
</dbReference>
<dbReference type="InterPro" id="IPR017441">
    <property type="entry name" value="Protein_kinase_ATP_BS"/>
</dbReference>
<dbReference type="Gene3D" id="3.80.10.10">
    <property type="entry name" value="Ribonuclease Inhibitor"/>
    <property type="match status" value="2"/>
</dbReference>
<keyword evidence="5" id="KW-0808">Transferase</keyword>
<dbReference type="RefSeq" id="WP_382255336.1">
    <property type="nucleotide sequence ID" value="NZ_JBHTBX010000003.1"/>
</dbReference>
<feature type="domain" description="Protein kinase" evidence="4">
    <location>
        <begin position="211"/>
        <end position="441"/>
    </location>
</feature>
<dbReference type="PANTHER" id="PTHR48051">
    <property type="match status" value="1"/>
</dbReference>
<evidence type="ECO:0000313" key="6">
    <source>
        <dbReference type="Proteomes" id="UP001596495"/>
    </source>
</evidence>
<keyword evidence="5" id="KW-0418">Kinase</keyword>
<dbReference type="Pfam" id="PF13855">
    <property type="entry name" value="LRR_8"/>
    <property type="match status" value="1"/>
</dbReference>
<evidence type="ECO:0000259" key="4">
    <source>
        <dbReference type="PROSITE" id="PS50011"/>
    </source>
</evidence>
<dbReference type="InterPro" id="IPR050216">
    <property type="entry name" value="LRR_domain-containing"/>
</dbReference>
<dbReference type="PROSITE" id="PS50011">
    <property type="entry name" value="PROTEIN_KINASE_DOM"/>
    <property type="match status" value="1"/>
</dbReference>
<evidence type="ECO:0000256" key="1">
    <source>
        <dbReference type="ARBA" id="ARBA00022614"/>
    </source>
</evidence>
<protein>
    <submittedName>
        <fullName evidence="5">Leucine-rich repeat-containing protein kinase family protein</fullName>
        <ecNumber evidence="5">2.7.-.-</ecNumber>
    </submittedName>
</protein>
<dbReference type="PROSITE" id="PS51450">
    <property type="entry name" value="LRR"/>
    <property type="match status" value="1"/>
</dbReference>